<feature type="compositionally biased region" description="Basic and acidic residues" evidence="1">
    <location>
        <begin position="55"/>
        <end position="72"/>
    </location>
</feature>
<feature type="compositionally biased region" description="Basic and acidic residues" evidence="1">
    <location>
        <begin position="255"/>
        <end position="270"/>
    </location>
</feature>
<feature type="compositionally biased region" description="Basic and acidic residues" evidence="1">
    <location>
        <begin position="134"/>
        <end position="143"/>
    </location>
</feature>
<feature type="compositionally biased region" description="Basic residues" evidence="1">
    <location>
        <begin position="306"/>
        <end position="316"/>
    </location>
</feature>
<keyword evidence="3" id="KW-1185">Reference proteome</keyword>
<protein>
    <submittedName>
        <fullName evidence="2">Uncharacterized protein</fullName>
    </submittedName>
</protein>
<comment type="caution">
    <text evidence="2">The sequence shown here is derived from an EMBL/GenBank/DDBJ whole genome shotgun (WGS) entry which is preliminary data.</text>
</comment>
<feature type="compositionally biased region" description="Basic and acidic residues" evidence="1">
    <location>
        <begin position="219"/>
        <end position="228"/>
    </location>
</feature>
<proteinExistence type="predicted"/>
<dbReference type="EMBL" id="UYJE01007129">
    <property type="protein sequence ID" value="VDI52063.1"/>
    <property type="molecule type" value="Genomic_DNA"/>
</dbReference>
<feature type="compositionally biased region" description="Basic residues" evidence="1">
    <location>
        <begin position="449"/>
        <end position="458"/>
    </location>
</feature>
<feature type="compositionally biased region" description="Basic and acidic residues" evidence="1">
    <location>
        <begin position="33"/>
        <end position="46"/>
    </location>
</feature>
<dbReference type="AlphaFoldDB" id="A0A8B6FQ85"/>
<reference evidence="2" key="1">
    <citation type="submission" date="2018-11" db="EMBL/GenBank/DDBJ databases">
        <authorList>
            <person name="Alioto T."/>
            <person name="Alioto T."/>
        </authorList>
    </citation>
    <scope>NUCLEOTIDE SEQUENCE</scope>
</reference>
<accession>A0A8B6FQ85</accession>
<evidence type="ECO:0000313" key="2">
    <source>
        <dbReference type="EMBL" id="VDI52063.1"/>
    </source>
</evidence>
<organism evidence="2 3">
    <name type="scientific">Mytilus galloprovincialis</name>
    <name type="common">Mediterranean mussel</name>
    <dbReference type="NCBI Taxonomy" id="29158"/>
    <lineage>
        <taxon>Eukaryota</taxon>
        <taxon>Metazoa</taxon>
        <taxon>Spiralia</taxon>
        <taxon>Lophotrochozoa</taxon>
        <taxon>Mollusca</taxon>
        <taxon>Bivalvia</taxon>
        <taxon>Autobranchia</taxon>
        <taxon>Pteriomorphia</taxon>
        <taxon>Mytilida</taxon>
        <taxon>Mytiloidea</taxon>
        <taxon>Mytilidae</taxon>
        <taxon>Mytilinae</taxon>
        <taxon>Mytilus</taxon>
    </lineage>
</organism>
<evidence type="ECO:0000256" key="1">
    <source>
        <dbReference type="SAM" id="MobiDB-lite"/>
    </source>
</evidence>
<evidence type="ECO:0000313" key="3">
    <source>
        <dbReference type="Proteomes" id="UP000596742"/>
    </source>
</evidence>
<feature type="compositionally biased region" description="Basic and acidic residues" evidence="1">
    <location>
        <begin position="1"/>
        <end position="14"/>
    </location>
</feature>
<feature type="compositionally biased region" description="Basic and acidic residues" evidence="1">
    <location>
        <begin position="84"/>
        <end position="96"/>
    </location>
</feature>
<gene>
    <name evidence="2" type="ORF">MGAL_10B081250</name>
</gene>
<dbReference type="Proteomes" id="UP000596742">
    <property type="component" value="Unassembled WGS sequence"/>
</dbReference>
<feature type="compositionally biased region" description="Acidic residues" evidence="1">
    <location>
        <begin position="73"/>
        <end position="83"/>
    </location>
</feature>
<sequence length="522" mass="57067">MQGGRRQEEGVEGRRKGRKVAHAGTWVDADDGWLTRHEENARSRGRPDKRHAGKNKVDSRASRTSQRRKELQEAEDNEGEDDVEGKGEHRAGRGPKDSQCQEQQQALQSAIGDAAGEDENPVGRRGNHGRTGRKSPDKKHAERAAPWQGTGEADGQVGGTARQDQNDAGGGRLACQEKRAQETADASTTGARRAGGQKNHRKTGKKKGELGQKKTLSRPTERRVREDAGEAGCGIAAPGGDAGTQKRQPQAIETRAGHGRDETGYKRLREDDDGLTQADEGEARKPEDTQQAGAKVGNVRGTRCREKCRKNKKVASRRQSGREKKKKGARAKQGEGGPPTHRKPQDCEQAGQARNAQQRRKETKTTCCRRQKKAEERDQRRAARRRGRKRGQRLMGQKQATPEQKVANGERQASAQTDSTGASESRGERGSGHGAKQALSRDVGDSGKRPKAGLKRRTTGRDGRGNRVSRKRRNKMNNGAPEQSQQRVGAGTRLYEWEPEGKNDGTAGKKPGGPWTQAGSNR</sequence>
<feature type="region of interest" description="Disordered" evidence="1">
    <location>
        <begin position="1"/>
        <end position="522"/>
    </location>
</feature>
<feature type="compositionally biased region" description="Basic residues" evidence="1">
    <location>
        <begin position="382"/>
        <end position="392"/>
    </location>
</feature>
<feature type="compositionally biased region" description="Polar residues" evidence="1">
    <location>
        <begin position="411"/>
        <end position="420"/>
    </location>
</feature>
<feature type="compositionally biased region" description="Polar residues" evidence="1">
    <location>
        <begin position="476"/>
        <end position="487"/>
    </location>
</feature>
<name>A0A8B6FQ85_MYTGA</name>